<dbReference type="InterPro" id="IPR018680">
    <property type="entry name" value="DUF2164"/>
</dbReference>
<dbReference type="RefSeq" id="WP_099478219.1">
    <property type="nucleotide sequence ID" value="NZ_CP016809.1"/>
</dbReference>
<name>A0A1B2E241_9BACL</name>
<protein>
    <recommendedName>
        <fullName evidence="2">DUF2164 domain-containing protein</fullName>
    </recommendedName>
</protein>
<reference evidence="1" key="1">
    <citation type="submission" date="2016-08" db="EMBL/GenBank/DDBJ databases">
        <title>Complete Genome Seqeunce of Paenibacillus sp. nov. IHBB 9852 from high altitute lake of Indian trans-Himalayas.</title>
        <authorList>
            <person name="Kiran S."/>
            <person name="Swarnkar M.K."/>
            <person name="Rana A."/>
            <person name="Tewari R."/>
            <person name="Gulati A."/>
        </authorList>
    </citation>
    <scope>NUCLEOTIDE SEQUENCE [LARGE SCALE GENOMIC DNA]</scope>
    <source>
        <strain evidence="1">IHBB 9852</strain>
    </source>
</reference>
<evidence type="ECO:0008006" key="2">
    <source>
        <dbReference type="Google" id="ProtNLM"/>
    </source>
</evidence>
<proteinExistence type="predicted"/>
<gene>
    <name evidence="1" type="ORF">BBD41_16225</name>
</gene>
<dbReference type="AlphaFoldDB" id="A0A1B2E241"/>
<dbReference type="Pfam" id="PF09932">
    <property type="entry name" value="DUF2164"/>
    <property type="match status" value="1"/>
</dbReference>
<evidence type="ECO:0000313" key="1">
    <source>
        <dbReference type="EMBL" id="ANY73999.1"/>
    </source>
</evidence>
<accession>A0A1B2E241</accession>
<sequence>MRPIKLAKEQRDLLVEEVRHYFETERGETIGHLAAEGILDYFAATLGPHIYNQALSDCRQVVNERMISLEEDIYALEKNTNTKRTR</sequence>
<organism evidence="1">
    <name type="scientific">Paenibacillus ihbetae</name>
    <dbReference type="NCBI Taxonomy" id="1870820"/>
    <lineage>
        <taxon>Bacteria</taxon>
        <taxon>Bacillati</taxon>
        <taxon>Bacillota</taxon>
        <taxon>Bacilli</taxon>
        <taxon>Bacillales</taxon>
        <taxon>Paenibacillaceae</taxon>
        <taxon>Paenibacillus</taxon>
    </lineage>
</organism>
<dbReference type="EMBL" id="CP016809">
    <property type="protein sequence ID" value="ANY73999.1"/>
    <property type="molecule type" value="Genomic_DNA"/>
</dbReference>
<dbReference type="KEGG" id="pib:BBD41_16225"/>